<dbReference type="EMBL" id="SWBR01000002">
    <property type="protein sequence ID" value="TKC10714.1"/>
    <property type="molecule type" value="Genomic_DNA"/>
</dbReference>
<evidence type="ECO:0000259" key="2">
    <source>
        <dbReference type="Pfam" id="PF02894"/>
    </source>
</evidence>
<dbReference type="RefSeq" id="WP_136840813.1">
    <property type="nucleotide sequence ID" value="NZ_SWBR01000002.1"/>
</dbReference>
<dbReference type="InterPro" id="IPR051450">
    <property type="entry name" value="Gfo/Idh/MocA_Oxidoreductases"/>
</dbReference>
<proteinExistence type="predicted"/>
<dbReference type="OrthoDB" id="9781031at2"/>
<dbReference type="SUPFAM" id="SSF51735">
    <property type="entry name" value="NAD(P)-binding Rossmann-fold domains"/>
    <property type="match status" value="1"/>
</dbReference>
<dbReference type="GO" id="GO:0000166">
    <property type="term" value="F:nucleotide binding"/>
    <property type="evidence" value="ECO:0007669"/>
    <property type="project" value="InterPro"/>
</dbReference>
<name>A0A4U1CSH2_9SPHI</name>
<keyword evidence="4" id="KW-1185">Reference proteome</keyword>
<feature type="domain" description="Gfo/Idh/MocA-like oxidoreductase C-terminal" evidence="2">
    <location>
        <begin position="184"/>
        <end position="383"/>
    </location>
</feature>
<evidence type="ECO:0000259" key="1">
    <source>
        <dbReference type="Pfam" id="PF01408"/>
    </source>
</evidence>
<feature type="domain" description="Gfo/Idh/MocA-like oxidoreductase N-terminal" evidence="1">
    <location>
        <begin position="54"/>
        <end position="171"/>
    </location>
</feature>
<gene>
    <name evidence="3" type="ORF">FA048_11120</name>
</gene>
<protein>
    <submittedName>
        <fullName evidence="3">Gfo/Idh/MocA family oxidoreductase</fullName>
    </submittedName>
</protein>
<dbReference type="Proteomes" id="UP000309488">
    <property type="component" value="Unassembled WGS sequence"/>
</dbReference>
<dbReference type="Pfam" id="PF02894">
    <property type="entry name" value="GFO_IDH_MocA_C"/>
    <property type="match status" value="1"/>
</dbReference>
<dbReference type="PANTHER" id="PTHR43377:SF2">
    <property type="entry name" value="BINDING ROSSMANN FOLD OXIDOREDUCTASE, PUTATIVE (AFU_ORTHOLOGUE AFUA_4G00560)-RELATED"/>
    <property type="match status" value="1"/>
</dbReference>
<evidence type="ECO:0000313" key="3">
    <source>
        <dbReference type="EMBL" id="TKC10714.1"/>
    </source>
</evidence>
<dbReference type="Pfam" id="PF01408">
    <property type="entry name" value="GFO_IDH_MocA"/>
    <property type="match status" value="1"/>
</dbReference>
<reference evidence="3 4" key="1">
    <citation type="submission" date="2019-04" db="EMBL/GenBank/DDBJ databases">
        <title>Pedobacter sp. RP-3-22 sp. nov., isolated from Arctic soil.</title>
        <authorList>
            <person name="Dahal R.H."/>
            <person name="Kim D.-U."/>
        </authorList>
    </citation>
    <scope>NUCLEOTIDE SEQUENCE [LARGE SCALE GENOMIC DNA]</scope>
    <source>
        <strain evidence="3 4">RP-3-22</strain>
    </source>
</reference>
<dbReference type="InterPro" id="IPR000683">
    <property type="entry name" value="Gfo/Idh/MocA-like_OxRdtase_N"/>
</dbReference>
<dbReference type="InterPro" id="IPR004104">
    <property type="entry name" value="Gfo/Idh/MocA-like_OxRdtase_C"/>
</dbReference>
<dbReference type="SUPFAM" id="SSF55347">
    <property type="entry name" value="Glyceraldehyde-3-phosphate dehydrogenase-like, C-terminal domain"/>
    <property type="match status" value="1"/>
</dbReference>
<organism evidence="3 4">
    <name type="scientific">Pedobacter polaris</name>
    <dbReference type="NCBI Taxonomy" id="2571273"/>
    <lineage>
        <taxon>Bacteria</taxon>
        <taxon>Pseudomonadati</taxon>
        <taxon>Bacteroidota</taxon>
        <taxon>Sphingobacteriia</taxon>
        <taxon>Sphingobacteriales</taxon>
        <taxon>Sphingobacteriaceae</taxon>
        <taxon>Pedobacter</taxon>
    </lineage>
</organism>
<dbReference type="InterPro" id="IPR036291">
    <property type="entry name" value="NAD(P)-bd_dom_sf"/>
</dbReference>
<comment type="caution">
    <text evidence="3">The sequence shown here is derived from an EMBL/GenBank/DDBJ whole genome shotgun (WGS) entry which is preliminary data.</text>
</comment>
<dbReference type="Gene3D" id="3.40.50.720">
    <property type="entry name" value="NAD(P)-binding Rossmann-like Domain"/>
    <property type="match status" value="1"/>
</dbReference>
<dbReference type="AlphaFoldDB" id="A0A4U1CSH2"/>
<dbReference type="PANTHER" id="PTHR43377">
    <property type="entry name" value="BILIVERDIN REDUCTASE A"/>
    <property type="match status" value="1"/>
</dbReference>
<evidence type="ECO:0000313" key="4">
    <source>
        <dbReference type="Proteomes" id="UP000309488"/>
    </source>
</evidence>
<dbReference type="Gene3D" id="3.30.360.10">
    <property type="entry name" value="Dihydrodipicolinate Reductase, domain 2"/>
    <property type="match status" value="1"/>
</dbReference>
<accession>A0A4U1CSH2</accession>
<sequence>MNRRSLIKNLGVTLGAAFIAPETIAKISDDTFSYEIIPNPNHKPMAKAVTAITLGAGNRGNVYGGFAAAFPDHLDIIGVAEPVQFRNDKYAKTHKIADENRFKTWEDVFARPKFADAIIITTPDNLHYAPCMKALEMGYDILLEKPIAPTEKECRAILALARKKGRIVAVCHVLRYAPYFVKMRELLAGGAIGEVMSVQHLEPIEHTHMAHSYVRGNWHNSKQTTPIILAKSCHDLDIIKWVIDKPCEEIIAMGDVKWFKLANAPAGSTDRCTDGCKVERECPYSAIKEYVERGGRNSVLDIPADTKDKKAMAMERLKTTNYGRCVYRMDNDQPDHYITSIRFKDGITANFSMEAFASYHGRRTRIFGSMGDMVGDMTELVITDFRTGKVTKLKPIAEDVEGYKNSGHGGGDWFLAKDFAQAVANQDPKMLTSTIDESIESHLMGFMAEKSRKTKKLTAVVV</sequence>